<dbReference type="InterPro" id="IPR011115">
    <property type="entry name" value="SecA_DEAD"/>
</dbReference>
<feature type="region of interest" description="Disordered" evidence="5">
    <location>
        <begin position="437"/>
        <end position="472"/>
    </location>
</feature>
<dbReference type="GO" id="GO:0017038">
    <property type="term" value="P:protein import"/>
    <property type="evidence" value="ECO:0007669"/>
    <property type="project" value="InterPro"/>
</dbReference>
<dbReference type="OrthoDB" id="9992391at2759"/>
<organism evidence="10 11">
    <name type="scientific">Adineta steineri</name>
    <dbReference type="NCBI Taxonomy" id="433720"/>
    <lineage>
        <taxon>Eukaryota</taxon>
        <taxon>Metazoa</taxon>
        <taxon>Spiralia</taxon>
        <taxon>Gnathifera</taxon>
        <taxon>Rotifera</taxon>
        <taxon>Eurotatoria</taxon>
        <taxon>Bdelloidea</taxon>
        <taxon>Adinetida</taxon>
        <taxon>Adinetidae</taxon>
        <taxon>Adineta</taxon>
    </lineage>
</organism>
<feature type="domain" description="Helicase C-terminal" evidence="7">
    <location>
        <begin position="2714"/>
        <end position="2874"/>
    </location>
</feature>
<evidence type="ECO:0000256" key="1">
    <source>
        <dbReference type="ARBA" id="ARBA00022490"/>
    </source>
</evidence>
<evidence type="ECO:0000256" key="4">
    <source>
        <dbReference type="SAM" id="Coils"/>
    </source>
</evidence>
<feature type="compositionally biased region" description="Polar residues" evidence="5">
    <location>
        <begin position="441"/>
        <end position="458"/>
    </location>
</feature>
<evidence type="ECO:0000259" key="6">
    <source>
        <dbReference type="PROSITE" id="PS51192"/>
    </source>
</evidence>
<feature type="region of interest" description="Disordered" evidence="5">
    <location>
        <begin position="585"/>
        <end position="608"/>
    </location>
</feature>
<keyword evidence="4" id="KW-0175">Coiled coil</keyword>
<comment type="caution">
    <text evidence="10">The sequence shown here is derived from an EMBL/GenBank/DDBJ whole genome shotgun (WGS) entry which is preliminary data.</text>
</comment>
<accession>A0A819LQ85</accession>
<dbReference type="InterPro" id="IPR027417">
    <property type="entry name" value="P-loop_NTPase"/>
</dbReference>
<dbReference type="SMART" id="SM00490">
    <property type="entry name" value="HELICc"/>
    <property type="match status" value="1"/>
</dbReference>
<evidence type="ECO:0000256" key="3">
    <source>
        <dbReference type="ARBA" id="ARBA00023010"/>
    </source>
</evidence>
<dbReference type="PANTHER" id="PTHR30612">
    <property type="entry name" value="SECA INNER MEMBRANE COMPONENT OF SEC PROTEIN SECRETION SYSTEM"/>
    <property type="match status" value="1"/>
</dbReference>
<feature type="compositionally biased region" description="Basic and acidic residues" evidence="5">
    <location>
        <begin position="4063"/>
        <end position="4076"/>
    </location>
</feature>
<evidence type="ECO:0000313" key="9">
    <source>
        <dbReference type="EMBL" id="CAF1411613.1"/>
    </source>
</evidence>
<feature type="region of interest" description="Disordered" evidence="5">
    <location>
        <begin position="491"/>
        <end position="558"/>
    </location>
</feature>
<dbReference type="PROSITE" id="PS51194">
    <property type="entry name" value="HELICASE_CTER"/>
    <property type="match status" value="1"/>
</dbReference>
<dbReference type="Proteomes" id="UP000663891">
    <property type="component" value="Unassembled WGS sequence"/>
</dbReference>
<dbReference type="Pfam" id="PF00271">
    <property type="entry name" value="Helicase_C"/>
    <property type="match status" value="1"/>
</dbReference>
<protein>
    <submittedName>
        <fullName evidence="10">Uncharacterized protein</fullName>
    </submittedName>
</protein>
<feature type="compositionally biased region" description="Basic and acidic residues" evidence="5">
    <location>
        <begin position="4031"/>
        <end position="4054"/>
    </location>
</feature>
<dbReference type="EMBL" id="CAJNON010000974">
    <property type="protein sequence ID" value="CAF1411613.1"/>
    <property type="molecule type" value="Genomic_DNA"/>
</dbReference>
<feature type="region of interest" description="Disordered" evidence="5">
    <location>
        <begin position="4090"/>
        <end position="4110"/>
    </location>
</feature>
<dbReference type="GO" id="GO:0006605">
    <property type="term" value="P:protein targeting"/>
    <property type="evidence" value="ECO:0007669"/>
    <property type="project" value="InterPro"/>
</dbReference>
<dbReference type="InterPro" id="IPR006819">
    <property type="entry name" value="Agro_VirD5"/>
</dbReference>
<keyword evidence="2" id="KW-0813">Transport</keyword>
<dbReference type="GO" id="GO:0005524">
    <property type="term" value="F:ATP binding"/>
    <property type="evidence" value="ECO:0007669"/>
    <property type="project" value="InterPro"/>
</dbReference>
<feature type="compositionally biased region" description="Basic and acidic residues" evidence="5">
    <location>
        <begin position="597"/>
        <end position="608"/>
    </location>
</feature>
<feature type="compositionally biased region" description="Polar residues" evidence="5">
    <location>
        <begin position="3834"/>
        <end position="3849"/>
    </location>
</feature>
<name>A0A819LQ85_9BILA</name>
<dbReference type="Gene3D" id="3.90.1440.10">
    <property type="entry name" value="SecA, preprotein cross-linking domain"/>
    <property type="match status" value="1"/>
</dbReference>
<dbReference type="PANTHER" id="PTHR30612:SF0">
    <property type="entry name" value="CHLOROPLAST PROTEIN-TRANSPORTING ATPASE"/>
    <property type="match status" value="1"/>
</dbReference>
<feature type="region of interest" description="Disordered" evidence="5">
    <location>
        <begin position="3834"/>
        <end position="3883"/>
    </location>
</feature>
<dbReference type="PROSITE" id="PS51196">
    <property type="entry name" value="SECA_MOTOR_DEAD"/>
    <property type="match status" value="1"/>
</dbReference>
<feature type="coiled-coil region" evidence="4">
    <location>
        <begin position="3738"/>
        <end position="3771"/>
    </location>
</feature>
<gene>
    <name evidence="10" type="ORF">OKA104_LOCUS27739</name>
    <name evidence="9" type="ORF">VCS650_LOCUS37144</name>
</gene>
<dbReference type="Gene3D" id="3.40.50.300">
    <property type="entry name" value="P-loop containing nucleotide triphosphate hydrolases"/>
    <property type="match status" value="2"/>
</dbReference>
<dbReference type="InterPro" id="IPR001650">
    <property type="entry name" value="Helicase_C-like"/>
</dbReference>
<dbReference type="GO" id="GO:0016020">
    <property type="term" value="C:membrane"/>
    <property type="evidence" value="ECO:0007669"/>
    <property type="project" value="InterPro"/>
</dbReference>
<keyword evidence="3" id="KW-0811">Translocation</keyword>
<evidence type="ECO:0000313" key="10">
    <source>
        <dbReference type="EMBL" id="CAF3964675.1"/>
    </source>
</evidence>
<keyword evidence="2" id="KW-0653">Protein transport</keyword>
<evidence type="ECO:0000256" key="2">
    <source>
        <dbReference type="ARBA" id="ARBA00022927"/>
    </source>
</evidence>
<dbReference type="Pfam" id="PF07517">
    <property type="entry name" value="SecA_DEAD"/>
    <property type="match status" value="1"/>
</dbReference>
<keyword evidence="1" id="KW-0963">Cytoplasm</keyword>
<feature type="compositionally biased region" description="Basic and acidic residues" evidence="5">
    <location>
        <begin position="511"/>
        <end position="531"/>
    </location>
</feature>
<evidence type="ECO:0000259" key="8">
    <source>
        <dbReference type="PROSITE" id="PS51196"/>
    </source>
</evidence>
<evidence type="ECO:0000259" key="7">
    <source>
        <dbReference type="PROSITE" id="PS51194"/>
    </source>
</evidence>
<dbReference type="PROSITE" id="PS51192">
    <property type="entry name" value="HELICASE_ATP_BIND_1"/>
    <property type="match status" value="1"/>
</dbReference>
<dbReference type="Proteomes" id="UP000663881">
    <property type="component" value="Unassembled WGS sequence"/>
</dbReference>
<feature type="domain" description="Helicase ATP-binding" evidence="6">
    <location>
        <begin position="2332"/>
        <end position="2512"/>
    </location>
</feature>
<dbReference type="GO" id="GO:0006886">
    <property type="term" value="P:intracellular protein transport"/>
    <property type="evidence" value="ECO:0007669"/>
    <property type="project" value="InterPro"/>
</dbReference>
<feature type="coiled-coil region" evidence="4">
    <location>
        <begin position="3638"/>
        <end position="3665"/>
    </location>
</feature>
<dbReference type="EMBL" id="CAJOAY010002594">
    <property type="protein sequence ID" value="CAF3964675.1"/>
    <property type="molecule type" value="Genomic_DNA"/>
</dbReference>
<dbReference type="InterPro" id="IPR014001">
    <property type="entry name" value="Helicase_ATP-bd"/>
</dbReference>
<feature type="compositionally biased region" description="Gly residues" evidence="5">
    <location>
        <begin position="492"/>
        <end position="507"/>
    </location>
</feature>
<evidence type="ECO:0000313" key="11">
    <source>
        <dbReference type="Proteomes" id="UP000663881"/>
    </source>
</evidence>
<dbReference type="SUPFAM" id="SSF52540">
    <property type="entry name" value="P-loop containing nucleoside triphosphate hydrolases"/>
    <property type="match status" value="2"/>
</dbReference>
<feature type="compositionally biased region" description="Basic and acidic residues" evidence="5">
    <location>
        <begin position="459"/>
        <end position="469"/>
    </location>
</feature>
<feature type="region of interest" description="Disordered" evidence="5">
    <location>
        <begin position="4014"/>
        <end position="4076"/>
    </location>
</feature>
<feature type="coiled-coil region" evidence="4">
    <location>
        <begin position="3259"/>
        <end position="3316"/>
    </location>
</feature>
<dbReference type="Pfam" id="PF04730">
    <property type="entry name" value="Agro_virD5"/>
    <property type="match status" value="1"/>
</dbReference>
<evidence type="ECO:0000256" key="5">
    <source>
        <dbReference type="SAM" id="MobiDB-lite"/>
    </source>
</evidence>
<feature type="compositionally biased region" description="Basic and acidic residues" evidence="5">
    <location>
        <begin position="3850"/>
        <end position="3865"/>
    </location>
</feature>
<reference evidence="10" key="1">
    <citation type="submission" date="2021-02" db="EMBL/GenBank/DDBJ databases">
        <authorList>
            <person name="Nowell W R."/>
        </authorList>
    </citation>
    <scope>NUCLEOTIDE SEQUENCE</scope>
</reference>
<proteinExistence type="predicted"/>
<dbReference type="InterPro" id="IPR014018">
    <property type="entry name" value="SecA_motor_DEAD"/>
</dbReference>
<dbReference type="InterPro" id="IPR000185">
    <property type="entry name" value="SecA"/>
</dbReference>
<sequence>MMIRIDDYMKGLSSFRHATLVSIENFEKELHQFLLNSIRESIKNENTNNQLASQAISYLNSQNNNYDKKISMYKNIMEVFNNSIPSEVIESVKLQLENTNHSHSVYLQTKINDLTAMLNRFSKVEKLLPKFSKLFRKCLNDKYDHLSEQEVFSTNGKIEKDIFDYLKHNKNYDDIKNLVKNFNNTELSDIVRQCEIFVEDNDEKATTEISQCLRQCIIDTVENYTTSLLTYRHEALIAFNHFEKNLHDLLSSYEIIRNKNLRDSLKQILGKFNELPNDANNDYYNRSLEVYRNFVNTINLNGEFKECASVIKEILKENNHTLKPYFKEKINNIKNLLNSYINWYQIKTLQQNECMIYEIETTSAIVSEVLNCLKKPPYLDCFRPNNEIRIINSNKLYIDTDLSSPEYSGVNIALVSLYQELVNEKKKFLINTNGEDAKDIWNNNPAQNGIGTDQNRNGNRGEDGSDGKSGKSAGHVYIVANELPKIDVSACGGKGGRGQNGGNGAPGADGQDGKDADKEAVENIAKEDQRLYSEWGTRNRRIGTDSEPGSSGGDAGSGGFLGEGGNLGLVKLIALNNSLQEIPYKNLRGDPGSNDGKPGKSGEAGKHGKDGLDYVAIGKWGFFKREIHLKGGRLRPCDRYDFDEESQLFKNYSMLPMESDKDHFRFKSKYDDENAQKGADKSHKHKNQESVQKIHAINCEDVFQATSQFFSKFNNPQKLSYQHWLAPNLNQFLEKMARLEGLPPSEIYSLPDIEHDAKEILIVKQKFTETINIENQRLNSEKINTEQMSIGINLLGQEILGQYNDFLQQYQIVYQQLQKEIQKVDVNQLTTGLEIRSIEIAEMRNAINRIINEQRFNQRLIASQRRTNVLIDNPQEKLSKSILDRQNIKILQEEISKQEWKNFPIENNIIHNEILEKFNKEPNEQFLLEINCHFLFELENILSQNNIKKINRNHISNFTNIYLYNLQQGNFTFENLEFIEKQKQLFFQILPEFKSLENTYTLDLLIEFCKGMQRECLRHYWLMWINKTLKYSENKREIKENLLNLVNKIRVADENQLQQFDDNLKSSVLLREFPDYDFNENLYEDNRLELIESIDKFNEDSNQENLFQIFQTFSNSMFFDENHKNVLENLLANIEQLTIIQDFLNIFQHNLNLMNIHKDEFHSLMEQIVKIEKILIQYPRSYFHDIIFDFAINIMRKNTCLTPDKIEHIYIIEKSKDLSKLFTFQTSEVCERKTTFTVKQQIAAFKTLYDPTLVEEILRNLSTSSDINNSLEDEELNKFFQWIVNHLNDFDNKTIENILKTVENILQKQANNNNLQFLKIVLNYKITKSDIEKQKQEIELIDIEKEKSVKEFISIVEKCNNLFLNISKNNEIACQFYMNLMEIIHFTEFTNFQEVSDKILCNTRITCKNLLNNLSQKNKTKQIYQTLCDFRTNIPNEMQYLIDEFPGNIEKTIQYLRNKINNIDTQQNIFRTFKEKKFLSKLSDKLFFNIENLGNNIRILIANKLNSQISPKQLYFCIFMNEIYQKIGDHLYFYFKDNNPIKLLFENEFERYFDKHQRQSKTIEEILSNLAIPLIDILNLYQFYFDGKINESFTKTIKTLQNIEDEKALVNLKEQVLIDLLNSYPIFNNELNSIKSYIDRLSSTEGKQVKNYENILAFLYGGSNGKSEYIKDIYKGFYKYCQTDITPSNFQKENNLFNSLIQLMMLISITHQDILYINITDINHTQFQGLLLHVLFEEGYPLGDISEETINFLSWLFQTLSTYESIENIEDVEIEVDQIEQLRELSTKVEKLRKNKSDDDSDQYEFLSDSISTICQEMKSIYTQKHLKIISEKYPNAIWVGVIIHFPEYFVKENIDKIFNLIPKAPESITDEKLNKIQDIIFQKINLIQEEKLKNLYEFILIDRENDCSEFRQQLENVFKKLNGFLIKEENTYCFQKINPYHVLNFNNLLDIFNNRLEKDGNLIIDKDIFIKIQQCLCCFQDIRLVIEKLSSSPQNEWLKTALVEHILEKFSFIFPHEKEIEDIRNMLMQITEKLLLLFNNVLVTQYSDQIGQAIYSKKDPIPDYNKINKEKFVTIVNLLGKIPTNKEILDQLSAASLAVWDTLLYEMEFSQIFSREMNKSGINLNEDGVEKALLFLNRVRVKLGIENNNQFLDFFRNILEKISQTEGKKNIKELNELLQAIHYQEISFEQASKIISTCAYESWHKEVEKLKAARYVNTDKSDRSADEIIKQMIEEQKSSTNVISKETLKKIAKETKLYRETAKKINVLEGDEKSYISREVQNILNLSSYQNSPEEYIRSHLNDIIPLILYTWSIANKPQFPKDTQIIALLLFIHSQEKGLLEQVRTGEGKTLIVGIAAAFFALCGNAVDIVSSNRDLAIDGEKKCRSFFQLLKIESGHICSEDDDVNRQSYRPDLSTYQGNIVYGEVGAFQRDILEEEFNNKKIFGNRQMIPSANVNNSEISENGVDLSNTAGHPGCDPPVTRKLKRNKCLIVDEADNMCLDKARHVLYLSHEIQSLKWLETLFIFIWTAVNSKEIENSSEISQGIKDISERIKRLVENKHIFIPDYMKDFVDYKIKRWVDSAFQARIMREDDHFVLDISKIDEQKNKKQKNIIVLDKDTGVEQYSTRWSHGLAQFLELKYRRKLSVESLKAVFISNKTFFQRYQHRLYGLTGTIGSENSQNFLSDLYQLQFAYMPTSKEKYFYQRDNKISIDYGDWLDLIARETIEKAKKRPVLIICENVESTENIWNELIRHSVPHHTITKYRRDGDNVEERFQKKPATIGDIIIATNKGGRGTDIHVDPHVNKDGGMHVILSYLPENIRVEEQAFGRTGRNGAQGSGQFILLVDKSMYEEMYELNQYTKEEKRIKLENLAEIIIEKEKIHRDNKEAARLSELKQKNILHLEVEEELFTTFNDFKNKISKEIFQPLFNDKSEKSQQKFIDAFENVLKNRWAFWLDKVKKEVDAIENFQQKSNLLKEFKTSFIEELKERLDKASFEDLLSKFIDQPEDAIHIGKVCISENEISMAKLCFQKGIEYGDISGFSHIALTYCIITLKEGNNDDIKKQSRRELKQALYSLELIKRNLMSNLKIAEFLSQSATADILQKVSSKENFYQDQITGKLEVIGLQLHYLDRAVGNTVEPFDFILHASDRQNLTKEDSDKGEELYNLLVNGGIIQGDQIRKSFKRNKIEMEKIIRDNLDPSIADEIIKLLQTDKNSFKKKDFEDIVCYNEELWEILKIKSSEKVYILHKHRIEKELVEKYENIWKELEEQINVQNVNISLFENSIEKKNLKTYLEEKQILIQTKRVEIEQLDLKSLNLPEKYSKIKFNDNGHETKDLKAFLIELVENIKQQNNKYLYQTDLPFSTKEEEGNKIRIFLKDKNVLKSGGLAIHKYGDTSKDIEKELNKILKNTEFANDTKLILSKILNLQGDIRSYKDDLKANLNDFIDLKDQELVPSELKFFEGLGLDKFLIIEEDKSWWDWRAFAVAMIGLAQVIVGAALITFGLVNIGGALIAEGISDMVYATMAGLSGNFSWKDWAIQKAISLSLSIMSAGLGKLASTGSTAAKLGSVSRAAMISKIVGKAGLQFATTCLTNIITEKIMEQIQDGVIQKVVSCIEEMFLKGINESIKNKVEILYINSKNNIKEFEKSFEEMKKDIEGALGRNLILPQQFDNIRVQVVSSLQNSYQVLTDGLNTEGLKKSNSKYAKIAANTIQATLMINKLWSMIQSILQFNHAYKALKDIIEGATNKIDKNNNRENLNDNIVEARSKQMNDIIKEYIRNKLTRELDRVIRQIVSGTLKRIGKAVGQIAKDMINSQFNGKNPVDVLKQANQNKSESQVSVEPSSNTDKSKNEKEEQAKRESLQNDVQNLKDLSGYSKEEVTNKDRPLGLADLKMLAQSKSRNIVAYNTDTGETEIIRPSGLRRIPALFKQSAKINYKADENGAVGHYFTGRGTETYTQINGRKDCMIIAYNESLRRTVNESMIQQERDKLYRHINRNRQEFDRCREEIYRSGRDAMAGGKQKPRPTSVKKDVSPRKKAKKQMDSSKSDGTYRKRHHEKVRLKEEENRTITRESHEAEHVVPYRVMAGNLDSKSKIPRDSTDGRQIENDSPAYYEQKGAHRQQAGTGSGAKATEYCKSIDDALRVEQNPSIAFQVATSEYASIPGFAENAQTPDGKAASNSYQHMLKKTPHIPLRKPDGSTTNVEVLNIHREEALAARFVAESRRYPTPREQKIIRNMIRFRKYQYDSTKRQKKDFS</sequence>
<feature type="compositionally biased region" description="Basic and acidic residues" evidence="5">
    <location>
        <begin position="4094"/>
        <end position="4109"/>
    </location>
</feature>
<feature type="domain" description="SecA family profile" evidence="8">
    <location>
        <begin position="2241"/>
        <end position="2877"/>
    </location>
</feature>